<dbReference type="GO" id="GO:0006979">
    <property type="term" value="P:response to oxidative stress"/>
    <property type="evidence" value="ECO:0007669"/>
    <property type="project" value="InterPro"/>
</dbReference>
<name>A0A4Y7IST6_PAPSO</name>
<dbReference type="Gramene" id="RZC51196">
    <property type="protein sequence ID" value="RZC51196"/>
    <property type="gene ID" value="C5167_019621"/>
</dbReference>
<evidence type="ECO:0000313" key="3">
    <source>
        <dbReference type="EMBL" id="RZC51196.1"/>
    </source>
</evidence>
<dbReference type="InterPro" id="IPR002016">
    <property type="entry name" value="Haem_peroxidase"/>
</dbReference>
<sequence length="96" mass="10398">MPFLMACRANSKGVPMPDSGLPLRLVCPGVAARDSVALSGRPFDPVPAGRRDSVISYPQIAIMELAQDDDLSVILLKFFSGNFNEQEAVSLWGKFT</sequence>
<dbReference type="Pfam" id="PF00141">
    <property type="entry name" value="peroxidase"/>
    <property type="match status" value="1"/>
</dbReference>
<dbReference type="Proteomes" id="UP000316621">
    <property type="component" value="Chromosome 2"/>
</dbReference>
<dbReference type="Gene3D" id="1.10.520.10">
    <property type="match status" value="1"/>
</dbReference>
<accession>A0A4Y7IST6</accession>
<evidence type="ECO:0000313" key="4">
    <source>
        <dbReference type="Proteomes" id="UP000316621"/>
    </source>
</evidence>
<dbReference type="PROSITE" id="PS50873">
    <property type="entry name" value="PEROXIDASE_4"/>
    <property type="match status" value="1"/>
</dbReference>
<dbReference type="GO" id="GO:0020037">
    <property type="term" value="F:heme binding"/>
    <property type="evidence" value="ECO:0007669"/>
    <property type="project" value="InterPro"/>
</dbReference>
<protein>
    <recommendedName>
        <fullName evidence="2">Plant heme peroxidase family profile domain-containing protein</fullName>
    </recommendedName>
</protein>
<organism evidence="3 4">
    <name type="scientific">Papaver somniferum</name>
    <name type="common">Opium poppy</name>
    <dbReference type="NCBI Taxonomy" id="3469"/>
    <lineage>
        <taxon>Eukaryota</taxon>
        <taxon>Viridiplantae</taxon>
        <taxon>Streptophyta</taxon>
        <taxon>Embryophyta</taxon>
        <taxon>Tracheophyta</taxon>
        <taxon>Spermatophyta</taxon>
        <taxon>Magnoliopsida</taxon>
        <taxon>Ranunculales</taxon>
        <taxon>Papaveraceae</taxon>
        <taxon>Papaveroideae</taxon>
        <taxon>Papaver</taxon>
    </lineage>
</organism>
<evidence type="ECO:0000256" key="1">
    <source>
        <dbReference type="RuleBase" id="RU004241"/>
    </source>
</evidence>
<dbReference type="EMBL" id="CM010716">
    <property type="protein sequence ID" value="RZC51196.1"/>
    <property type="molecule type" value="Genomic_DNA"/>
</dbReference>
<dbReference type="InterPro" id="IPR010255">
    <property type="entry name" value="Haem_peroxidase_sf"/>
</dbReference>
<comment type="similarity">
    <text evidence="1">Belongs to the peroxidase family.</text>
</comment>
<reference evidence="3 4" key="1">
    <citation type="journal article" date="2018" name="Science">
        <title>The opium poppy genome and morphinan production.</title>
        <authorList>
            <person name="Guo L."/>
            <person name="Winzer T."/>
            <person name="Yang X."/>
            <person name="Li Y."/>
            <person name="Ning Z."/>
            <person name="He Z."/>
            <person name="Teodor R."/>
            <person name="Lu Y."/>
            <person name="Bowser T.A."/>
            <person name="Graham I.A."/>
            <person name="Ye K."/>
        </authorList>
    </citation>
    <scope>NUCLEOTIDE SEQUENCE [LARGE SCALE GENOMIC DNA]</scope>
    <source>
        <strain evidence="4">cv. HN1</strain>
        <tissue evidence="3">Leaves</tissue>
    </source>
</reference>
<keyword evidence="4" id="KW-1185">Reference proteome</keyword>
<dbReference type="GO" id="GO:0004601">
    <property type="term" value="F:peroxidase activity"/>
    <property type="evidence" value="ECO:0007669"/>
    <property type="project" value="InterPro"/>
</dbReference>
<proteinExistence type="inferred from homology"/>
<dbReference type="AlphaFoldDB" id="A0A4Y7IST6"/>
<evidence type="ECO:0000259" key="2">
    <source>
        <dbReference type="PROSITE" id="PS50873"/>
    </source>
</evidence>
<dbReference type="SUPFAM" id="SSF48113">
    <property type="entry name" value="Heme-dependent peroxidases"/>
    <property type="match status" value="1"/>
</dbReference>
<gene>
    <name evidence="3" type="ORF">C5167_019621</name>
</gene>
<feature type="domain" description="Plant heme peroxidase family profile" evidence="2">
    <location>
        <begin position="30"/>
        <end position="96"/>
    </location>
</feature>
<dbReference type="Gene3D" id="1.10.420.10">
    <property type="entry name" value="Peroxidase, domain 2"/>
    <property type="match status" value="1"/>
</dbReference>